<dbReference type="RefSeq" id="WP_085493210.1">
    <property type="nucleotide sequence ID" value="NZ_FXAZ01000001.1"/>
</dbReference>
<accession>A0A1X7IYD4</accession>
<gene>
    <name evidence="2" type="ORF">SAMN06295960_1017</name>
</gene>
<feature type="domain" description="N-acetyltransferase" evidence="1">
    <location>
        <begin position="15"/>
        <end position="181"/>
    </location>
</feature>
<evidence type="ECO:0000313" key="3">
    <source>
        <dbReference type="Proteomes" id="UP000193834"/>
    </source>
</evidence>
<dbReference type="InterPro" id="IPR000182">
    <property type="entry name" value="GNAT_dom"/>
</dbReference>
<proteinExistence type="predicted"/>
<dbReference type="PROSITE" id="PS51186">
    <property type="entry name" value="GNAT"/>
    <property type="match status" value="1"/>
</dbReference>
<dbReference type="GO" id="GO:0016747">
    <property type="term" value="F:acyltransferase activity, transferring groups other than amino-acyl groups"/>
    <property type="evidence" value="ECO:0007669"/>
    <property type="project" value="InterPro"/>
</dbReference>
<dbReference type="SUPFAM" id="SSF55729">
    <property type="entry name" value="Acyl-CoA N-acyltransferases (Nat)"/>
    <property type="match status" value="1"/>
</dbReference>
<evidence type="ECO:0000259" key="1">
    <source>
        <dbReference type="PROSITE" id="PS51186"/>
    </source>
</evidence>
<dbReference type="STRING" id="1852522.SAMN06295960_1017"/>
<organism evidence="2 3">
    <name type="scientific">Paenibacillus aquistagni</name>
    <dbReference type="NCBI Taxonomy" id="1852522"/>
    <lineage>
        <taxon>Bacteria</taxon>
        <taxon>Bacillati</taxon>
        <taxon>Bacillota</taxon>
        <taxon>Bacilli</taxon>
        <taxon>Bacillales</taxon>
        <taxon>Paenibacillaceae</taxon>
        <taxon>Paenibacillus</taxon>
    </lineage>
</organism>
<dbReference type="AlphaFoldDB" id="A0A1X7IYD4"/>
<dbReference type="Proteomes" id="UP000193834">
    <property type="component" value="Unassembled WGS sequence"/>
</dbReference>
<name>A0A1X7IYD4_9BACL</name>
<reference evidence="2 3" key="1">
    <citation type="submission" date="2017-04" db="EMBL/GenBank/DDBJ databases">
        <authorList>
            <person name="Afonso C.L."/>
            <person name="Miller P.J."/>
            <person name="Scott M.A."/>
            <person name="Spackman E."/>
            <person name="Goraichik I."/>
            <person name="Dimitrov K.M."/>
            <person name="Suarez D.L."/>
            <person name="Swayne D.E."/>
        </authorList>
    </citation>
    <scope>NUCLEOTIDE SEQUENCE [LARGE SCALE GENOMIC DNA]</scope>
    <source>
        <strain evidence="2 3">11</strain>
    </source>
</reference>
<keyword evidence="2" id="KW-0808">Transferase</keyword>
<dbReference type="OrthoDB" id="948250at2"/>
<dbReference type="PANTHER" id="PTHR43415:SF3">
    <property type="entry name" value="GNAT-FAMILY ACETYLTRANSFERASE"/>
    <property type="match status" value="1"/>
</dbReference>
<keyword evidence="3" id="KW-1185">Reference proteome</keyword>
<dbReference type="EMBL" id="FXAZ01000001">
    <property type="protein sequence ID" value="SMG20293.1"/>
    <property type="molecule type" value="Genomic_DNA"/>
</dbReference>
<dbReference type="InterPro" id="IPR016181">
    <property type="entry name" value="Acyl_CoA_acyltransferase"/>
</dbReference>
<dbReference type="PANTHER" id="PTHR43415">
    <property type="entry name" value="SPERMIDINE N(1)-ACETYLTRANSFERASE"/>
    <property type="match status" value="1"/>
</dbReference>
<sequence>MIIDQQSYDCRGLHYIIRSAEIADAQAMSQLRVQIDGETEYMDRERGEAYLSPDDFERVIKMDTEQSANLFLVAEAENKLIGYARCEGSELKRLAHRAEFGIGVCKPYWGFRVGTELLRQAIAWADANDILKLSLSVLECNTKALRLYEKHGFEIEGRLRNDKRLADGRLYDTIVMGRLRSQT</sequence>
<dbReference type="Pfam" id="PF00583">
    <property type="entry name" value="Acetyltransf_1"/>
    <property type="match status" value="1"/>
</dbReference>
<evidence type="ECO:0000313" key="2">
    <source>
        <dbReference type="EMBL" id="SMG20293.1"/>
    </source>
</evidence>
<dbReference type="CDD" id="cd04301">
    <property type="entry name" value="NAT_SF"/>
    <property type="match status" value="1"/>
</dbReference>
<dbReference type="Gene3D" id="3.40.630.30">
    <property type="match status" value="1"/>
</dbReference>
<protein>
    <submittedName>
        <fullName evidence="2">Protein N-acetyltransferase, RimJ/RimL family</fullName>
    </submittedName>
</protein>